<accession>A0A140GB89</accession>
<dbReference type="EMBL" id="KT804738">
    <property type="protein sequence ID" value="AMM72728.1"/>
    <property type="molecule type" value="Genomic_DNA"/>
</dbReference>
<organism evidence="2 3">
    <name type="scientific">Giant seaperch iridovirus</name>
    <name type="common">GSIV</name>
    <dbReference type="NCBI Taxonomy" id="176655"/>
    <lineage>
        <taxon>Viruses</taxon>
        <taxon>Varidnaviria</taxon>
        <taxon>Bamfordvirae</taxon>
        <taxon>Nucleocytoviricota</taxon>
        <taxon>Megaviricetes</taxon>
        <taxon>Pimascovirales</taxon>
        <taxon>Pimascovirales incertae sedis</taxon>
        <taxon>Iridoviridae</taxon>
        <taxon>Alphairidovirinae</taxon>
        <taxon>Megalocytivirus</taxon>
        <taxon>Megalocytivirus pagrus1</taxon>
        <taxon>Infectious spleen and kidney necrosis virus</taxon>
    </lineage>
</organism>
<evidence type="ECO:0000313" key="3">
    <source>
        <dbReference type="Proteomes" id="UP000160611"/>
    </source>
</evidence>
<protein>
    <submittedName>
        <fullName evidence="2">ORF108L</fullName>
    </submittedName>
</protein>
<name>A0A140GB89_GSIV</name>
<proteinExistence type="predicted"/>
<evidence type="ECO:0000256" key="1">
    <source>
        <dbReference type="SAM" id="MobiDB-lite"/>
    </source>
</evidence>
<dbReference type="Proteomes" id="UP000160611">
    <property type="component" value="Segment"/>
</dbReference>
<sequence length="215" mass="23766">MLMWCPVTSFEFCQVKPVTIYGTTRTMIANGYYTLCILDKEGRLVNYVDNAFRLGHNTEYTIVITNLHKTARADATVFIDNKDIGTYRVEANNKISIESKDGRHLTFFSNRSREGSAAGLSSTHVGQIRVQVRKEQDHGRRRMPMRVVADSSTAGGFSSDDGIEEDSLCSDGGTGLGAPSGQRFVDACEIDTESAIYLLEARMVISPARRSVIPL</sequence>
<reference evidence="2 3" key="2">
    <citation type="journal article" date="2016" name="Genome Announc.">
        <title>Complete Genome Sequence of a Giant Sea Perch Iridovirus in Kaohsiung, Taiwan.</title>
        <authorList>
            <person name="Wen C.M."/>
            <person name="Hong J.R."/>
        </authorList>
    </citation>
    <scope>NUCLEOTIDE SEQUENCE [LARGE SCALE GENOMIC DNA]</scope>
    <source>
        <strain evidence="2">GSIV-K1</strain>
    </source>
</reference>
<evidence type="ECO:0000313" key="2">
    <source>
        <dbReference type="EMBL" id="AMM72728.1"/>
    </source>
</evidence>
<reference evidence="2 3" key="1">
    <citation type="journal article" date="2016" name="Apoptosis">
        <title>GSIV serine/threonine kinase can induce apoptotic cell death via p53 and pro-apoptotic gene Bax upregulation in fish cells.</title>
        <authorList>
            <person name="Reshi L."/>
            <person name="Wu H.C."/>
            <person name="Wu J.L."/>
            <person name="Wang H.V."/>
            <person name="Hong J.R."/>
        </authorList>
    </citation>
    <scope>NUCLEOTIDE SEQUENCE [LARGE SCALE GENOMIC DNA]</scope>
    <source>
        <strain evidence="2">GSIV-K1</strain>
    </source>
</reference>
<feature type="region of interest" description="Disordered" evidence="1">
    <location>
        <begin position="150"/>
        <end position="174"/>
    </location>
</feature>